<name>A0A318K7C4_9NOCA</name>
<protein>
    <submittedName>
        <fullName evidence="1">Uncharacterized protein</fullName>
    </submittedName>
</protein>
<dbReference type="OrthoDB" id="4558150at2"/>
<sequence>MADLLFIVTVGPGDTRRLDRLTDELADELREISGVRVGTATTAGSPGTKSGTAIEVGQLLVSGGALGTTAWAIRDIVLRFLARGRAESVTVRNGDRRVTIVRPTDGQVDDLVDQLRGLLADD</sequence>
<dbReference type="RefSeq" id="WP_040740068.1">
    <property type="nucleotide sequence ID" value="NZ_QJKF01000004.1"/>
</dbReference>
<dbReference type="Proteomes" id="UP000247569">
    <property type="component" value="Unassembled WGS sequence"/>
</dbReference>
<dbReference type="EMBL" id="QJKF01000004">
    <property type="protein sequence ID" value="PXX65582.1"/>
    <property type="molecule type" value="Genomic_DNA"/>
</dbReference>
<accession>A0A318K7C4</accession>
<evidence type="ECO:0000313" key="2">
    <source>
        <dbReference type="Proteomes" id="UP000247569"/>
    </source>
</evidence>
<organism evidence="1 2">
    <name type="scientific">Nocardia tenerifensis</name>
    <dbReference type="NCBI Taxonomy" id="228006"/>
    <lineage>
        <taxon>Bacteria</taxon>
        <taxon>Bacillati</taxon>
        <taxon>Actinomycetota</taxon>
        <taxon>Actinomycetes</taxon>
        <taxon>Mycobacteriales</taxon>
        <taxon>Nocardiaceae</taxon>
        <taxon>Nocardia</taxon>
    </lineage>
</organism>
<keyword evidence="2" id="KW-1185">Reference proteome</keyword>
<comment type="caution">
    <text evidence="1">The sequence shown here is derived from an EMBL/GenBank/DDBJ whole genome shotgun (WGS) entry which is preliminary data.</text>
</comment>
<proteinExistence type="predicted"/>
<dbReference type="AlphaFoldDB" id="A0A318K7C4"/>
<gene>
    <name evidence="1" type="ORF">DFR70_104647</name>
</gene>
<reference evidence="1 2" key="1">
    <citation type="submission" date="2018-05" db="EMBL/GenBank/DDBJ databases">
        <title>Genomic Encyclopedia of Type Strains, Phase IV (KMG-IV): sequencing the most valuable type-strain genomes for metagenomic binning, comparative biology and taxonomic classification.</title>
        <authorList>
            <person name="Goeker M."/>
        </authorList>
    </citation>
    <scope>NUCLEOTIDE SEQUENCE [LARGE SCALE GENOMIC DNA]</scope>
    <source>
        <strain evidence="1 2">DSM 44704</strain>
    </source>
</reference>
<evidence type="ECO:0000313" key="1">
    <source>
        <dbReference type="EMBL" id="PXX65582.1"/>
    </source>
</evidence>